<feature type="domain" description="Flagellar basal body rod protein N-terminal" evidence="3">
    <location>
        <begin position="6"/>
        <end position="35"/>
    </location>
</feature>
<keyword evidence="6" id="KW-0966">Cell projection</keyword>
<dbReference type="InterPro" id="IPR020013">
    <property type="entry name" value="Flagellar_FlgE/F/G"/>
</dbReference>
<keyword evidence="7" id="KW-1185">Reference proteome</keyword>
<dbReference type="PANTHER" id="PTHR30435">
    <property type="entry name" value="FLAGELLAR PROTEIN"/>
    <property type="match status" value="1"/>
</dbReference>
<name>A0A4Q0I6D9_9FIRM</name>
<accession>A0A4Q0I6D9</accession>
<keyword evidence="6" id="KW-0969">Cilium</keyword>
<dbReference type="NCBIfam" id="TIGR03506">
    <property type="entry name" value="FlgEFG_subfam"/>
    <property type="match status" value="1"/>
</dbReference>
<evidence type="ECO:0000259" key="4">
    <source>
        <dbReference type="Pfam" id="PF06429"/>
    </source>
</evidence>
<reference evidence="7" key="1">
    <citation type="submission" date="2018-11" db="EMBL/GenBank/DDBJ databases">
        <title>Genome sequencing of a novel mesophilic and cellulolytic organism within the genus Hungateiclostridium.</title>
        <authorList>
            <person name="Rettenmaier R."/>
            <person name="Liebl W."/>
            <person name="Zverlov V."/>
        </authorList>
    </citation>
    <scope>NUCLEOTIDE SEQUENCE [LARGE SCALE GENOMIC DNA]</scope>
    <source>
        <strain evidence="7">N2K1</strain>
    </source>
</reference>
<gene>
    <name evidence="6" type="ORF">EFD62_06900</name>
</gene>
<dbReference type="EMBL" id="RLII01000006">
    <property type="protein sequence ID" value="RXE59385.1"/>
    <property type="molecule type" value="Genomic_DNA"/>
</dbReference>
<feature type="domain" description="Flagellar hook protein FlgE/F/G-like D1" evidence="5">
    <location>
        <begin position="102"/>
        <end position="163"/>
    </location>
</feature>
<evidence type="ECO:0000256" key="2">
    <source>
        <dbReference type="RuleBase" id="RU362116"/>
    </source>
</evidence>
<evidence type="ECO:0000313" key="6">
    <source>
        <dbReference type="EMBL" id="RXE59385.1"/>
    </source>
</evidence>
<protein>
    <submittedName>
        <fullName evidence="6">Flagellar hook-basal body protein</fullName>
    </submittedName>
</protein>
<dbReference type="SUPFAM" id="SSF117143">
    <property type="entry name" value="Flagellar hook protein flgE"/>
    <property type="match status" value="1"/>
</dbReference>
<dbReference type="InterPro" id="IPR010930">
    <property type="entry name" value="Flg_bb/hook_C_dom"/>
</dbReference>
<evidence type="ECO:0000259" key="3">
    <source>
        <dbReference type="Pfam" id="PF00460"/>
    </source>
</evidence>
<feature type="domain" description="Flagellar basal-body/hook protein C-terminal" evidence="4">
    <location>
        <begin position="208"/>
        <end position="252"/>
    </location>
</feature>
<organism evidence="6 7">
    <name type="scientific">Acetivibrio mesophilus</name>
    <dbReference type="NCBI Taxonomy" id="2487273"/>
    <lineage>
        <taxon>Bacteria</taxon>
        <taxon>Bacillati</taxon>
        <taxon>Bacillota</taxon>
        <taxon>Clostridia</taxon>
        <taxon>Eubacteriales</taxon>
        <taxon>Oscillospiraceae</taxon>
        <taxon>Acetivibrio</taxon>
    </lineage>
</organism>
<dbReference type="Pfam" id="PF06429">
    <property type="entry name" value="Flg_bbr_C"/>
    <property type="match status" value="1"/>
</dbReference>
<keyword evidence="6" id="KW-0282">Flagellum</keyword>
<dbReference type="GO" id="GO:0009425">
    <property type="term" value="C:bacterial-type flagellum basal body"/>
    <property type="evidence" value="ECO:0007669"/>
    <property type="project" value="UniProtKB-SubCell"/>
</dbReference>
<comment type="subcellular location">
    <subcellularLocation>
        <location evidence="2">Bacterial flagellum basal body</location>
    </subcellularLocation>
</comment>
<comment type="caution">
    <text evidence="6">The sequence shown here is derived from an EMBL/GenBank/DDBJ whole genome shotgun (WGS) entry which is preliminary data.</text>
</comment>
<dbReference type="Pfam" id="PF00460">
    <property type="entry name" value="Flg_bb_rod"/>
    <property type="match status" value="1"/>
</dbReference>
<dbReference type="Pfam" id="PF22692">
    <property type="entry name" value="LlgE_F_G_D1"/>
    <property type="match status" value="1"/>
</dbReference>
<comment type="similarity">
    <text evidence="1 2">Belongs to the flagella basal body rod proteins family.</text>
</comment>
<dbReference type="AlphaFoldDB" id="A0A4Q0I6D9"/>
<evidence type="ECO:0000256" key="1">
    <source>
        <dbReference type="ARBA" id="ARBA00009677"/>
    </source>
</evidence>
<keyword evidence="2" id="KW-0975">Bacterial flagellum</keyword>
<dbReference type="Proteomes" id="UP000289166">
    <property type="component" value="Unassembled WGS sequence"/>
</dbReference>
<dbReference type="PANTHER" id="PTHR30435:SF19">
    <property type="entry name" value="FLAGELLAR BASAL-BODY ROD PROTEIN FLGG"/>
    <property type="match status" value="1"/>
</dbReference>
<evidence type="ECO:0000313" key="7">
    <source>
        <dbReference type="Proteomes" id="UP000289166"/>
    </source>
</evidence>
<dbReference type="InterPro" id="IPR001444">
    <property type="entry name" value="Flag_bb_rod_N"/>
</dbReference>
<dbReference type="OrthoDB" id="9800375at2"/>
<proteinExistence type="inferred from homology"/>
<dbReference type="GO" id="GO:0071978">
    <property type="term" value="P:bacterial-type flagellum-dependent swarming motility"/>
    <property type="evidence" value="ECO:0007669"/>
    <property type="project" value="TreeGrafter"/>
</dbReference>
<sequence length="258" mass="28682">MIRGLYTSGWSMLANSKQMDVVSNNLANVNTAAYKKDTVILESFPDALVRRVNDRSSSNPSGRLGNVQLGNDVGEVFTYYNQGQLQKTDNSFDMAIENCNTAFFTVAVPAGNGAYRECYTRDGSFTLNSNRQLVTKEGYPVMGQNGVITINSEDFSVSDDGSIVENGQIVDRLLIRNFTDATTLRKMGSNLVERTENTQEQQFDGIVRQGYLEQSNVNSINEMINMITIMRSYEANQKIFQAQDGTLEKAVNEIGVVR</sequence>
<evidence type="ECO:0000259" key="5">
    <source>
        <dbReference type="Pfam" id="PF22692"/>
    </source>
</evidence>
<dbReference type="InterPro" id="IPR037925">
    <property type="entry name" value="FlgE/F/G-like"/>
</dbReference>
<dbReference type="RefSeq" id="WP_069195659.1">
    <property type="nucleotide sequence ID" value="NZ_RLII01000006.1"/>
</dbReference>
<dbReference type="InterPro" id="IPR053967">
    <property type="entry name" value="LlgE_F_G-like_D1"/>
</dbReference>